<proteinExistence type="predicted"/>
<sequence length="74" mass="8627">MKPYPVIGMCRVCADGTHALVGFLKPCAWLSSYTLHLFFNRVWFWFAMEVAMDWDGCRGGLYIRPFVWVRAMFG</sequence>
<accession>A0ABT2FEA8</accession>
<gene>
    <name evidence="1" type="ORF">NXS09_05995</name>
</gene>
<reference evidence="1" key="2">
    <citation type="journal article" date="2023" name="Curr. Microbiol.">
        <title>Neisseria montereyensis sp. nov., Isolated from Oropharynx of California Sea Lion (Zalophus californianus): Genomic, Phylogenetic, and Phenotypic Study.</title>
        <authorList>
            <person name="Volokhov D.V."/>
            <person name="Zagorodnyaya T.A."/>
            <person name="Furtak V.A."/>
            <person name="Nattanmai G."/>
            <person name="Randall L."/>
            <person name="Jose S."/>
            <person name="Gao Y."/>
            <person name="Gulland F.M."/>
            <person name="Eisenberg T."/>
            <person name="Delmonte P."/>
            <person name="Blom J."/>
            <person name="Mitchell K.K."/>
        </authorList>
    </citation>
    <scope>NUCLEOTIDE SEQUENCE</scope>
    <source>
        <strain evidence="1">CSL10203-ORH2</strain>
    </source>
</reference>
<dbReference type="EMBL" id="JANUXW010000004">
    <property type="protein sequence ID" value="MCS4533853.1"/>
    <property type="molecule type" value="Genomic_DNA"/>
</dbReference>
<dbReference type="Proteomes" id="UP001166947">
    <property type="component" value="Unassembled WGS sequence"/>
</dbReference>
<evidence type="ECO:0000313" key="2">
    <source>
        <dbReference type="Proteomes" id="UP001166947"/>
    </source>
</evidence>
<reference evidence="1" key="1">
    <citation type="submission" date="2022-08" db="EMBL/GenBank/DDBJ databases">
        <authorList>
            <person name="Volokhov D.V."/>
            <person name="Furtak V.A."/>
            <person name="Zagorodnyaya T.A."/>
        </authorList>
    </citation>
    <scope>NUCLEOTIDE SEQUENCE</scope>
    <source>
        <strain evidence="1">CSL10203-ORH2</strain>
    </source>
</reference>
<dbReference type="RefSeq" id="WP_259291654.1">
    <property type="nucleotide sequence ID" value="NZ_JANUXW010000004.1"/>
</dbReference>
<comment type="caution">
    <text evidence="1">The sequence shown here is derived from an EMBL/GenBank/DDBJ whole genome shotgun (WGS) entry which is preliminary data.</text>
</comment>
<evidence type="ECO:0000313" key="1">
    <source>
        <dbReference type="EMBL" id="MCS4533853.1"/>
    </source>
</evidence>
<protein>
    <submittedName>
        <fullName evidence="1">Uncharacterized protein</fullName>
    </submittedName>
</protein>
<keyword evidence="2" id="KW-1185">Reference proteome</keyword>
<organism evidence="1 2">
    <name type="scientific">Neisseria montereyensis</name>
    <dbReference type="NCBI Taxonomy" id="2973938"/>
    <lineage>
        <taxon>Bacteria</taxon>
        <taxon>Pseudomonadati</taxon>
        <taxon>Pseudomonadota</taxon>
        <taxon>Betaproteobacteria</taxon>
        <taxon>Neisseriales</taxon>
        <taxon>Neisseriaceae</taxon>
        <taxon>Neisseria</taxon>
    </lineage>
</organism>
<name>A0ABT2FEA8_9NEIS</name>